<gene>
    <name evidence="1" type="ORF">U27_02045</name>
</gene>
<dbReference type="PANTHER" id="PTHR34849">
    <property type="entry name" value="SSL5025 PROTEIN"/>
    <property type="match status" value="1"/>
</dbReference>
<reference evidence="1" key="1">
    <citation type="journal article" date="2015" name="PeerJ">
        <title>First genomic representation of candidate bacterial phylum KSB3 points to enhanced environmental sensing as a trigger of wastewater bulking.</title>
        <authorList>
            <person name="Sekiguchi Y."/>
            <person name="Ohashi A."/>
            <person name="Parks D.H."/>
            <person name="Yamauchi T."/>
            <person name="Tyson G.W."/>
            <person name="Hugenholtz P."/>
        </authorList>
    </citation>
    <scope>NUCLEOTIDE SEQUENCE [LARGE SCALE GENOMIC DNA]</scope>
</reference>
<accession>A0A0S6W6H2</accession>
<dbReference type="Proteomes" id="UP000030661">
    <property type="component" value="Unassembled WGS sequence"/>
</dbReference>
<dbReference type="InterPro" id="IPR007367">
    <property type="entry name" value="DUF433"/>
</dbReference>
<dbReference type="Pfam" id="PF04255">
    <property type="entry name" value="DUF433"/>
    <property type="match status" value="1"/>
</dbReference>
<evidence type="ECO:0000313" key="2">
    <source>
        <dbReference type="Proteomes" id="UP000030661"/>
    </source>
</evidence>
<dbReference type="AlphaFoldDB" id="A0A0S6W6H2"/>
<dbReference type="EMBL" id="DF820463">
    <property type="protein sequence ID" value="GAK55213.1"/>
    <property type="molecule type" value="Genomic_DNA"/>
</dbReference>
<name>A0A0S6W6H2_VECG1</name>
<dbReference type="InterPro" id="IPR009057">
    <property type="entry name" value="Homeodomain-like_sf"/>
</dbReference>
<evidence type="ECO:0000313" key="1">
    <source>
        <dbReference type="EMBL" id="GAK55213.1"/>
    </source>
</evidence>
<organism evidence="1">
    <name type="scientific">Vecturithrix granuli</name>
    <dbReference type="NCBI Taxonomy" id="1499967"/>
    <lineage>
        <taxon>Bacteria</taxon>
        <taxon>Candidatus Moduliflexota</taxon>
        <taxon>Candidatus Vecturitrichia</taxon>
        <taxon>Candidatus Vecturitrichales</taxon>
        <taxon>Candidatus Vecturitrichaceae</taxon>
        <taxon>Candidatus Vecturithrix</taxon>
    </lineage>
</organism>
<dbReference type="InterPro" id="IPR036388">
    <property type="entry name" value="WH-like_DNA-bd_sf"/>
</dbReference>
<dbReference type="PANTHER" id="PTHR34849:SF3">
    <property type="entry name" value="SSR2962 PROTEIN"/>
    <property type="match status" value="1"/>
</dbReference>
<proteinExistence type="predicted"/>
<dbReference type="HOGENOM" id="CLU_126005_1_2_0"/>
<dbReference type="Gene3D" id="1.10.10.10">
    <property type="entry name" value="Winged helix-like DNA-binding domain superfamily/Winged helix DNA-binding domain"/>
    <property type="match status" value="1"/>
</dbReference>
<evidence type="ECO:0008006" key="3">
    <source>
        <dbReference type="Google" id="ProtNLM"/>
    </source>
</evidence>
<sequence length="99" mass="11088">MYNEMSLYEGKYSMRNDAWQAHIVIDQSLHHGDPCIRGTRIPVSIIIGSLADGLSLQDIQTAYPQISTTDIHAALAYAAQVVRQDIFAPFPITEKTYAY</sequence>
<protein>
    <recommendedName>
        <fullName evidence="3">DUF433 domain-containing protein</fullName>
    </recommendedName>
</protein>
<dbReference type="SUPFAM" id="SSF46689">
    <property type="entry name" value="Homeodomain-like"/>
    <property type="match status" value="1"/>
</dbReference>
<dbReference type="eggNOG" id="COG2442">
    <property type="taxonomic scope" value="Bacteria"/>
</dbReference>
<keyword evidence="2" id="KW-1185">Reference proteome</keyword>
<dbReference type="STRING" id="1499967.U27_02045"/>